<evidence type="ECO:0000256" key="5">
    <source>
        <dbReference type="ARBA" id="ARBA00022927"/>
    </source>
</evidence>
<dbReference type="GO" id="GO:0016192">
    <property type="term" value="P:vesicle-mediated transport"/>
    <property type="evidence" value="ECO:0007669"/>
    <property type="project" value="InterPro"/>
</dbReference>
<evidence type="ECO:0000256" key="1">
    <source>
        <dbReference type="ARBA" id="ARBA00003566"/>
    </source>
</evidence>
<evidence type="ECO:0000256" key="7">
    <source>
        <dbReference type="ARBA" id="ARBA00023136"/>
    </source>
</evidence>
<feature type="transmembrane region" description="Helical" evidence="9">
    <location>
        <begin position="126"/>
        <end position="146"/>
    </location>
</feature>
<feature type="transmembrane region" description="Helical" evidence="9">
    <location>
        <begin position="68"/>
        <end position="89"/>
    </location>
</feature>
<comment type="subcellular location">
    <subcellularLocation>
        <location evidence="2 9">Membrane</location>
        <topology evidence="2 9">Multi-pass membrane protein</topology>
    </subcellularLocation>
</comment>
<dbReference type="PANTHER" id="PTHR23137:SF6">
    <property type="entry name" value="VESICLE TRANSPORT PROTEIN"/>
    <property type="match status" value="1"/>
</dbReference>
<proteinExistence type="evidence at transcript level"/>
<keyword evidence="4 9" id="KW-0812">Transmembrane</keyword>
<name>A2I445_MACHI</name>
<keyword evidence="5 9" id="KW-0653">Protein transport</keyword>
<dbReference type="InterPro" id="IPR007305">
    <property type="entry name" value="Vesicle_transpt_Got1/SFT2"/>
</dbReference>
<evidence type="ECO:0000256" key="9">
    <source>
        <dbReference type="RuleBase" id="RU363111"/>
    </source>
</evidence>
<protein>
    <recommendedName>
        <fullName evidence="9">Vesicle transport protein</fullName>
    </recommendedName>
</protein>
<reference evidence="10" key="1">
    <citation type="submission" date="2006-10" db="EMBL/GenBank/DDBJ databases">
        <title>Expressed genes of the pink hibiscus mealybug, Maconellicoccus hirsutus.</title>
        <authorList>
            <person name="Hunter W.B."/>
            <person name="Hunnicutt L.E."/>
        </authorList>
    </citation>
    <scope>NUCLEOTIDE SEQUENCE</scope>
</reference>
<dbReference type="Pfam" id="PF04178">
    <property type="entry name" value="Got1"/>
    <property type="match status" value="1"/>
</dbReference>
<keyword evidence="7 9" id="KW-0472">Membrane</keyword>
<evidence type="ECO:0000313" key="10">
    <source>
        <dbReference type="EMBL" id="ABM55614.1"/>
    </source>
</evidence>
<dbReference type="GO" id="GO:0015031">
    <property type="term" value="P:protein transport"/>
    <property type="evidence" value="ECO:0007669"/>
    <property type="project" value="UniProtKB-KW"/>
</dbReference>
<comment type="similarity">
    <text evidence="8 9">Belongs to the SFT2 family.</text>
</comment>
<evidence type="ECO:0000256" key="2">
    <source>
        <dbReference type="ARBA" id="ARBA00004141"/>
    </source>
</evidence>
<evidence type="ECO:0000256" key="3">
    <source>
        <dbReference type="ARBA" id="ARBA00022448"/>
    </source>
</evidence>
<evidence type="ECO:0000256" key="8">
    <source>
        <dbReference type="ARBA" id="ARBA00025800"/>
    </source>
</evidence>
<feature type="transmembrane region" description="Helical" evidence="9">
    <location>
        <begin position="40"/>
        <end position="62"/>
    </location>
</feature>
<feature type="transmembrane region" description="Helical" evidence="9">
    <location>
        <begin position="101"/>
        <end position="120"/>
    </location>
</feature>
<dbReference type="GO" id="GO:0005737">
    <property type="term" value="C:cytoplasm"/>
    <property type="evidence" value="ECO:0007669"/>
    <property type="project" value="UniProtKB-ARBA"/>
</dbReference>
<dbReference type="EMBL" id="EF070548">
    <property type="protein sequence ID" value="ABM55614.1"/>
    <property type="molecule type" value="mRNA"/>
</dbReference>
<dbReference type="InterPro" id="IPR011691">
    <property type="entry name" value="Vesicle_transpt_SFT2"/>
</dbReference>
<dbReference type="AlphaFoldDB" id="A2I445"/>
<evidence type="ECO:0000256" key="6">
    <source>
        <dbReference type="ARBA" id="ARBA00022989"/>
    </source>
</evidence>
<dbReference type="PANTHER" id="PTHR23137">
    <property type="entry name" value="VESICLE TRANSPORT PROTEIN-RELATED"/>
    <property type="match status" value="1"/>
</dbReference>
<keyword evidence="6 9" id="KW-1133">Transmembrane helix</keyword>
<dbReference type="GO" id="GO:0016020">
    <property type="term" value="C:membrane"/>
    <property type="evidence" value="ECO:0007669"/>
    <property type="project" value="UniProtKB-SubCell"/>
</dbReference>
<accession>A2I445</accession>
<evidence type="ECO:0000256" key="4">
    <source>
        <dbReference type="ARBA" id="ARBA00022692"/>
    </source>
</evidence>
<sequence length="161" mass="17569">MDKLRRALSGDDNYDEDSSTGIFNNLDSAVSLSWSSRIKAFGACFIIGLIFSLCGSFALFVGKLATFAVFYTLGNIISIASTCFLMGPLNQLKKMFASTRIIATIVAILMIVLTLVSALYLKKAGLSLMCIILQFLALTWYSISYIPFARDAVKKTVTSCV</sequence>
<organism evidence="10">
    <name type="scientific">Maconellicoccus hirsutus</name>
    <name type="common">Pink hibiscus mealybug</name>
    <dbReference type="NCBI Taxonomy" id="177089"/>
    <lineage>
        <taxon>Eukaryota</taxon>
        <taxon>Metazoa</taxon>
        <taxon>Ecdysozoa</taxon>
        <taxon>Arthropoda</taxon>
        <taxon>Hexapoda</taxon>
        <taxon>Insecta</taxon>
        <taxon>Pterygota</taxon>
        <taxon>Neoptera</taxon>
        <taxon>Paraneoptera</taxon>
        <taxon>Hemiptera</taxon>
        <taxon>Sternorrhyncha</taxon>
        <taxon>Coccoidea</taxon>
        <taxon>Pseudococcidae</taxon>
        <taxon>Maconellicoccus</taxon>
    </lineage>
</organism>
<keyword evidence="3 9" id="KW-0813">Transport</keyword>
<dbReference type="GO" id="GO:0012505">
    <property type="term" value="C:endomembrane system"/>
    <property type="evidence" value="ECO:0007669"/>
    <property type="project" value="UniProtKB-ARBA"/>
</dbReference>
<comment type="function">
    <text evidence="1 9">May be involved in fusion of retrograde transport vesicles derived from an endocytic compartment with the Golgi complex.</text>
</comment>